<name>A0A9P0Q4U2_ACAOB</name>
<evidence type="ECO:0000259" key="3">
    <source>
        <dbReference type="PROSITE" id="PS50405"/>
    </source>
</evidence>
<dbReference type="Pfam" id="PF13410">
    <property type="entry name" value="GST_C_2"/>
    <property type="match status" value="1"/>
</dbReference>
<evidence type="ECO:0000313" key="5">
    <source>
        <dbReference type="Proteomes" id="UP001152888"/>
    </source>
</evidence>
<dbReference type="FunFam" id="1.20.1050.10:FF:000009">
    <property type="entry name" value="Glutathione S-transferase omega-1"/>
    <property type="match status" value="1"/>
</dbReference>
<dbReference type="PANTHER" id="PTHR43968:SF6">
    <property type="entry name" value="GLUTATHIONE S-TRANSFERASE OMEGA"/>
    <property type="match status" value="1"/>
</dbReference>
<dbReference type="PROSITE" id="PS50405">
    <property type="entry name" value="GST_CTER"/>
    <property type="match status" value="1"/>
</dbReference>
<dbReference type="Proteomes" id="UP001152888">
    <property type="component" value="Unassembled WGS sequence"/>
</dbReference>
<feature type="domain" description="GST C-terminal" evidence="3">
    <location>
        <begin position="1"/>
        <end position="105"/>
    </location>
</feature>
<dbReference type="InterPro" id="IPR036282">
    <property type="entry name" value="Glutathione-S-Trfase_C_sf"/>
</dbReference>
<dbReference type="InterPro" id="IPR010987">
    <property type="entry name" value="Glutathione-S-Trfase_C-like"/>
</dbReference>
<keyword evidence="5" id="KW-1185">Reference proteome</keyword>
<dbReference type="SUPFAM" id="SSF47616">
    <property type="entry name" value="GST C-terminal domain-like"/>
    <property type="match status" value="1"/>
</dbReference>
<dbReference type="PANTHER" id="PTHR43968">
    <property type="match status" value="1"/>
</dbReference>
<organism evidence="4 5">
    <name type="scientific">Acanthoscelides obtectus</name>
    <name type="common">Bean weevil</name>
    <name type="synonym">Bruchus obtectus</name>
    <dbReference type="NCBI Taxonomy" id="200917"/>
    <lineage>
        <taxon>Eukaryota</taxon>
        <taxon>Metazoa</taxon>
        <taxon>Ecdysozoa</taxon>
        <taxon>Arthropoda</taxon>
        <taxon>Hexapoda</taxon>
        <taxon>Insecta</taxon>
        <taxon>Pterygota</taxon>
        <taxon>Neoptera</taxon>
        <taxon>Endopterygota</taxon>
        <taxon>Coleoptera</taxon>
        <taxon>Polyphaga</taxon>
        <taxon>Cucujiformia</taxon>
        <taxon>Chrysomeloidea</taxon>
        <taxon>Chrysomelidae</taxon>
        <taxon>Bruchinae</taxon>
        <taxon>Bruchini</taxon>
        <taxon>Acanthoscelides</taxon>
    </lineage>
</organism>
<proteinExistence type="inferred from homology"/>
<comment type="similarity">
    <text evidence="1">Belongs to the GST superfamily. Omega family.</text>
</comment>
<dbReference type="EMBL" id="CAKOFQ010007681">
    <property type="protein sequence ID" value="CAH2006312.1"/>
    <property type="molecule type" value="Genomic_DNA"/>
</dbReference>
<dbReference type="GO" id="GO:0005737">
    <property type="term" value="C:cytoplasm"/>
    <property type="evidence" value="ECO:0007669"/>
    <property type="project" value="TreeGrafter"/>
</dbReference>
<dbReference type="AlphaFoldDB" id="A0A9P0Q4U2"/>
<evidence type="ECO:0000256" key="2">
    <source>
        <dbReference type="ARBA" id="ARBA00023002"/>
    </source>
</evidence>
<dbReference type="GO" id="GO:0045174">
    <property type="term" value="F:glutathione dehydrogenase (ascorbate) activity"/>
    <property type="evidence" value="ECO:0007669"/>
    <property type="project" value="TreeGrafter"/>
</dbReference>
<reference evidence="4" key="1">
    <citation type="submission" date="2022-03" db="EMBL/GenBank/DDBJ databases">
        <authorList>
            <person name="Sayadi A."/>
        </authorList>
    </citation>
    <scope>NUCLEOTIDE SEQUENCE</scope>
</reference>
<keyword evidence="2" id="KW-0560">Oxidoreductase</keyword>
<dbReference type="GO" id="GO:0006749">
    <property type="term" value="P:glutathione metabolic process"/>
    <property type="evidence" value="ECO:0007669"/>
    <property type="project" value="TreeGrafter"/>
</dbReference>
<sequence>MEQKTLEQWARVFVEMLQEFENELAERNTAYFNGDTPGMLDYLLWPWAERAGVIKLMRGKLPLKDTDIPLLRKWRKVMQGYPSCAELISPIKMHLKEYRGKQTGLLYFMKHN</sequence>
<dbReference type="OrthoDB" id="4951845at2759"/>
<dbReference type="Gene3D" id="1.20.1050.10">
    <property type="match status" value="1"/>
</dbReference>
<dbReference type="GO" id="GO:0004364">
    <property type="term" value="F:glutathione transferase activity"/>
    <property type="evidence" value="ECO:0007669"/>
    <property type="project" value="TreeGrafter"/>
</dbReference>
<evidence type="ECO:0000256" key="1">
    <source>
        <dbReference type="ARBA" id="ARBA00011067"/>
    </source>
</evidence>
<dbReference type="InterPro" id="IPR050983">
    <property type="entry name" value="GST_Omega/HSP26"/>
</dbReference>
<accession>A0A9P0Q4U2</accession>
<protein>
    <recommendedName>
        <fullName evidence="3">GST C-terminal domain-containing protein</fullName>
    </recommendedName>
</protein>
<evidence type="ECO:0000313" key="4">
    <source>
        <dbReference type="EMBL" id="CAH2006312.1"/>
    </source>
</evidence>
<comment type="caution">
    <text evidence="4">The sequence shown here is derived from an EMBL/GenBank/DDBJ whole genome shotgun (WGS) entry which is preliminary data.</text>
</comment>
<gene>
    <name evidence="4" type="ORF">ACAOBT_LOCUS29018</name>
</gene>